<accession>A0A6M0Q7W4</accession>
<protein>
    <recommendedName>
        <fullName evidence="3">DUF2524 family protein</fullName>
    </recommendedName>
</protein>
<dbReference type="AlphaFoldDB" id="A0A6M0Q7W4"/>
<gene>
    <name evidence="1" type="ORF">G4D63_05375</name>
</gene>
<dbReference type="Proteomes" id="UP000481043">
    <property type="component" value="Unassembled WGS sequence"/>
</dbReference>
<sequence length="80" mass="9072">MSGFEKALEAVHQAEESVYHAQASTEIGDRQKSVLHLQIAKEKVHQAQKEVEGDVDAQHRLHQAVEHLRHLEEAQQALED</sequence>
<evidence type="ECO:0000313" key="2">
    <source>
        <dbReference type="Proteomes" id="UP000481043"/>
    </source>
</evidence>
<dbReference type="RefSeq" id="WP_163178536.1">
    <property type="nucleotide sequence ID" value="NZ_JAAIWM010000002.1"/>
</dbReference>
<organism evidence="1 2">
    <name type="scientific">Bacillus mesophilus</name>
    <dbReference type="NCBI Taxonomy" id="1808955"/>
    <lineage>
        <taxon>Bacteria</taxon>
        <taxon>Bacillati</taxon>
        <taxon>Bacillota</taxon>
        <taxon>Bacilli</taxon>
        <taxon>Bacillales</taxon>
        <taxon>Bacillaceae</taxon>
        <taxon>Bacillus</taxon>
    </lineage>
</organism>
<evidence type="ECO:0008006" key="3">
    <source>
        <dbReference type="Google" id="ProtNLM"/>
    </source>
</evidence>
<proteinExistence type="predicted"/>
<name>A0A6M0Q7W4_9BACI</name>
<evidence type="ECO:0000313" key="1">
    <source>
        <dbReference type="EMBL" id="NEY71168.1"/>
    </source>
</evidence>
<dbReference type="EMBL" id="JAAIWM010000002">
    <property type="protein sequence ID" value="NEY71168.1"/>
    <property type="molecule type" value="Genomic_DNA"/>
</dbReference>
<reference evidence="1 2" key="1">
    <citation type="submission" date="2020-02" db="EMBL/GenBank/DDBJ databases">
        <title>Bacillus aquiflavi sp. nov., isolated from yellow water of strong flavor Chinese baijiu in Yibin region of China.</title>
        <authorList>
            <person name="Xie J."/>
        </authorList>
    </citation>
    <scope>NUCLEOTIDE SEQUENCE [LARGE SCALE GENOMIC DNA]</scope>
    <source>
        <strain evidence="1 2">SA4</strain>
    </source>
</reference>
<comment type="caution">
    <text evidence="1">The sequence shown here is derived from an EMBL/GenBank/DDBJ whole genome shotgun (WGS) entry which is preliminary data.</text>
</comment>
<keyword evidence="2" id="KW-1185">Reference proteome</keyword>